<dbReference type="Proteomes" id="UP001589832">
    <property type="component" value="Unassembled WGS sequence"/>
</dbReference>
<organism evidence="1 2">
    <name type="scientific">Winogradskyella pulchriflava</name>
    <dbReference type="NCBI Taxonomy" id="1110688"/>
    <lineage>
        <taxon>Bacteria</taxon>
        <taxon>Pseudomonadati</taxon>
        <taxon>Bacteroidota</taxon>
        <taxon>Flavobacteriia</taxon>
        <taxon>Flavobacteriales</taxon>
        <taxon>Flavobacteriaceae</taxon>
        <taxon>Winogradskyella</taxon>
    </lineage>
</organism>
<comment type="caution">
    <text evidence="1">The sequence shown here is derived from an EMBL/GenBank/DDBJ whole genome shotgun (WGS) entry which is preliminary data.</text>
</comment>
<protein>
    <submittedName>
        <fullName evidence="1">Uncharacterized protein</fullName>
    </submittedName>
</protein>
<sequence length="300" mass="34254">MHKIEVTEANHTFLFPESALEFTKEQTLVFARASLLYLSKQITFSQLKTTLAYNFLNLKRRADLTKAENSQIAENINIISTLTEAYFTQKRIDGKNQNQIVMDFYLQKIPSFKIDGITFYGPTDALFNTVYGEYLQLINHFTTYSQTQNIGALNAMIATIYRPEKDNYNTIKNQTDYDGDRRKKFNSALTDHYSTFIDKLGFDTKYAIYLYVASCQHFIATTSALDIGGGATIDLTILFNETQTTKKNNLGLLGTLYSLAETKVFGNIKEVAEQNTYDILAYLVNQTNEYNKNKRNATNT</sequence>
<name>A0ABV6QCA8_9FLAO</name>
<proteinExistence type="predicted"/>
<gene>
    <name evidence="1" type="ORF">ACFFGA_15115</name>
</gene>
<evidence type="ECO:0000313" key="1">
    <source>
        <dbReference type="EMBL" id="MFC0605890.1"/>
    </source>
</evidence>
<reference evidence="1 2" key="1">
    <citation type="submission" date="2024-09" db="EMBL/GenBank/DDBJ databases">
        <authorList>
            <person name="Sun Q."/>
            <person name="Mori K."/>
        </authorList>
    </citation>
    <scope>NUCLEOTIDE SEQUENCE [LARGE SCALE GENOMIC DNA]</scope>
    <source>
        <strain evidence="1 2">NCAIM B.02481</strain>
    </source>
</reference>
<dbReference type="EMBL" id="JBHLTQ010000018">
    <property type="protein sequence ID" value="MFC0605890.1"/>
    <property type="molecule type" value="Genomic_DNA"/>
</dbReference>
<evidence type="ECO:0000313" key="2">
    <source>
        <dbReference type="Proteomes" id="UP001589832"/>
    </source>
</evidence>
<accession>A0ABV6QCA8</accession>
<keyword evidence="2" id="KW-1185">Reference proteome</keyword>
<dbReference type="RefSeq" id="WP_386065294.1">
    <property type="nucleotide sequence ID" value="NZ_JBHLTQ010000018.1"/>
</dbReference>